<protein>
    <submittedName>
        <fullName evidence="3">DUF4430 domain-containing protein</fullName>
    </submittedName>
</protein>
<feature type="signal peptide" evidence="1">
    <location>
        <begin position="1"/>
        <end position="17"/>
    </location>
</feature>
<evidence type="ECO:0000313" key="4">
    <source>
        <dbReference type="Proteomes" id="UP000286288"/>
    </source>
</evidence>
<dbReference type="EMBL" id="QRMZ01000007">
    <property type="protein sequence ID" value="RHK06872.1"/>
    <property type="molecule type" value="Genomic_DNA"/>
</dbReference>
<dbReference type="Pfam" id="PF14478">
    <property type="entry name" value="DUF4430"/>
    <property type="match status" value="1"/>
</dbReference>
<reference evidence="3 4" key="1">
    <citation type="submission" date="2018-08" db="EMBL/GenBank/DDBJ databases">
        <title>A genome reference for cultivated species of the human gut microbiota.</title>
        <authorList>
            <person name="Zou Y."/>
            <person name="Xue W."/>
            <person name="Luo G."/>
        </authorList>
    </citation>
    <scope>NUCLEOTIDE SEQUENCE [LARGE SCALE GENOMIC DNA]</scope>
    <source>
        <strain evidence="3 4">AF48-16</strain>
    </source>
</reference>
<evidence type="ECO:0000259" key="2">
    <source>
        <dbReference type="Pfam" id="PF14478"/>
    </source>
</evidence>
<dbReference type="Gene3D" id="2.170.130.30">
    <property type="match status" value="1"/>
</dbReference>
<gene>
    <name evidence="3" type="ORF">DW084_06790</name>
</gene>
<keyword evidence="1" id="KW-0732">Signal</keyword>
<evidence type="ECO:0000256" key="1">
    <source>
        <dbReference type="SAM" id="SignalP"/>
    </source>
</evidence>
<accession>A0A415EUA5</accession>
<proteinExistence type="predicted"/>
<sequence length="140" mass="15559">MKKIMKAFLLTVPLLFAVLGGCTNSSENTTSNDTSQETAVSTSEAQIETFQALIVLKDGEEELTSKEVSFNEEQTLMEIMKENFEVEEDNGMITAIDGHEQDESASKYWVYTVNDEQVNEGAATKVLSPDDQVVFTLETF</sequence>
<name>A0A415EUA5_ENTCA</name>
<evidence type="ECO:0000313" key="3">
    <source>
        <dbReference type="EMBL" id="RHK06872.1"/>
    </source>
</evidence>
<dbReference type="Proteomes" id="UP000286288">
    <property type="component" value="Unassembled WGS sequence"/>
</dbReference>
<feature type="chain" id="PRO_5039444181" evidence="1">
    <location>
        <begin position="18"/>
        <end position="140"/>
    </location>
</feature>
<dbReference type="PROSITE" id="PS51257">
    <property type="entry name" value="PROKAR_LIPOPROTEIN"/>
    <property type="match status" value="1"/>
</dbReference>
<dbReference type="InterPro" id="IPR027954">
    <property type="entry name" value="Transcobalamin-like_C"/>
</dbReference>
<feature type="domain" description="Transcobalamin-like C-terminal" evidence="2">
    <location>
        <begin position="74"/>
        <end position="138"/>
    </location>
</feature>
<dbReference type="AlphaFoldDB" id="A0A415EUA5"/>
<comment type="caution">
    <text evidence="3">The sequence shown here is derived from an EMBL/GenBank/DDBJ whole genome shotgun (WGS) entry which is preliminary data.</text>
</comment>
<organism evidence="3 4">
    <name type="scientific">Enterococcus casseliflavus</name>
    <name type="common">Enterococcus flavescens</name>
    <dbReference type="NCBI Taxonomy" id="37734"/>
    <lineage>
        <taxon>Bacteria</taxon>
        <taxon>Bacillati</taxon>
        <taxon>Bacillota</taxon>
        <taxon>Bacilli</taxon>
        <taxon>Lactobacillales</taxon>
        <taxon>Enterococcaceae</taxon>
        <taxon>Enterococcus</taxon>
    </lineage>
</organism>